<name>A0ABU4G2U7_9BACL</name>
<dbReference type="Pfam" id="PF13354">
    <property type="entry name" value="Beta-lactamase2"/>
    <property type="match status" value="1"/>
</dbReference>
<sequence>MNYNQLTEELNRIADESAGDVSIYATTHEGEIAIRENEVKHSASILKVPAAMACLAAVDRGEIDLDMLLKIDEPVGGSGVLAYMSGMEQMTLRNALTLSIIVSDNTAANLVIEHVGFERIQAFFNQVGATHSQLTRKFMDYDALARGLENVATAKDMVRFLACLDPSSEILSLTSKQQLKTIMRDQQLIDKLPAFQPIFDETLIIGNKTGTLPGVEHDIAYFETGEKYVNIAVLTTDWEYNHEGQQTIAQIGKAVIQYVQGNLNSIHS</sequence>
<comment type="caution">
    <text evidence="2">The sequence shown here is derived from an EMBL/GenBank/DDBJ whole genome shotgun (WGS) entry which is preliminary data.</text>
</comment>
<dbReference type="RefSeq" id="WP_317936232.1">
    <property type="nucleotide sequence ID" value="NZ_JAUBDH010000007.1"/>
</dbReference>
<dbReference type="InterPro" id="IPR045155">
    <property type="entry name" value="Beta-lactam_cat"/>
</dbReference>
<proteinExistence type="predicted"/>
<dbReference type="PANTHER" id="PTHR35333:SF3">
    <property type="entry name" value="BETA-LACTAMASE-TYPE TRANSPEPTIDASE FOLD CONTAINING PROTEIN"/>
    <property type="match status" value="1"/>
</dbReference>
<evidence type="ECO:0000259" key="1">
    <source>
        <dbReference type="Pfam" id="PF13354"/>
    </source>
</evidence>
<dbReference type="InterPro" id="IPR000871">
    <property type="entry name" value="Beta-lactam_class-A"/>
</dbReference>
<protein>
    <submittedName>
        <fullName evidence="2">Serine hydrolase</fullName>
    </submittedName>
</protein>
<reference evidence="2 3" key="1">
    <citation type="submission" date="2023-06" db="EMBL/GenBank/DDBJ databases">
        <title>Sporosarcina sp. nov., isolated from Korean traditional fermented seafood 'Jeotgal'.</title>
        <authorList>
            <person name="Yang A.-I."/>
            <person name="Shin N.-R."/>
        </authorList>
    </citation>
    <scope>NUCLEOTIDE SEQUENCE [LARGE SCALE GENOMIC DNA]</scope>
    <source>
        <strain evidence="2 3">KCTC3840</strain>
    </source>
</reference>
<dbReference type="Proteomes" id="UP001280629">
    <property type="component" value="Unassembled WGS sequence"/>
</dbReference>
<evidence type="ECO:0000313" key="2">
    <source>
        <dbReference type="EMBL" id="MDW0110665.1"/>
    </source>
</evidence>
<accession>A0ABU4G2U7</accession>
<feature type="domain" description="Beta-lactamase class A catalytic" evidence="1">
    <location>
        <begin position="29"/>
        <end position="235"/>
    </location>
</feature>
<dbReference type="GO" id="GO:0016787">
    <property type="term" value="F:hydrolase activity"/>
    <property type="evidence" value="ECO:0007669"/>
    <property type="project" value="UniProtKB-KW"/>
</dbReference>
<dbReference type="PANTHER" id="PTHR35333">
    <property type="entry name" value="BETA-LACTAMASE"/>
    <property type="match status" value="1"/>
</dbReference>
<organism evidence="2 3">
    <name type="scientific">Sporosarcina aquimarina</name>
    <dbReference type="NCBI Taxonomy" id="114975"/>
    <lineage>
        <taxon>Bacteria</taxon>
        <taxon>Bacillati</taxon>
        <taxon>Bacillota</taxon>
        <taxon>Bacilli</taxon>
        <taxon>Bacillales</taxon>
        <taxon>Caryophanaceae</taxon>
        <taxon>Sporosarcina</taxon>
    </lineage>
</organism>
<dbReference type="Gene3D" id="3.40.710.10">
    <property type="entry name" value="DD-peptidase/beta-lactamase superfamily"/>
    <property type="match status" value="1"/>
</dbReference>
<dbReference type="SUPFAM" id="SSF56601">
    <property type="entry name" value="beta-lactamase/transpeptidase-like"/>
    <property type="match status" value="1"/>
</dbReference>
<keyword evidence="2" id="KW-0378">Hydrolase</keyword>
<dbReference type="InterPro" id="IPR012338">
    <property type="entry name" value="Beta-lactam/transpept-like"/>
</dbReference>
<gene>
    <name evidence="2" type="ORF">QT716_11520</name>
</gene>
<evidence type="ECO:0000313" key="3">
    <source>
        <dbReference type="Proteomes" id="UP001280629"/>
    </source>
</evidence>
<dbReference type="EMBL" id="JAUBDH010000007">
    <property type="protein sequence ID" value="MDW0110665.1"/>
    <property type="molecule type" value="Genomic_DNA"/>
</dbReference>
<keyword evidence="3" id="KW-1185">Reference proteome</keyword>